<dbReference type="FunFam" id="3.10.20.30:FF:000002">
    <property type="entry name" value="GTP pyrophosphokinase (RelA/SpoT)"/>
    <property type="match status" value="1"/>
</dbReference>
<comment type="caution">
    <text evidence="4">The sequence shown here is derived from an EMBL/GenBank/DDBJ whole genome shotgun (WGS) entry which is preliminary data.</text>
</comment>
<dbReference type="InterPro" id="IPR043519">
    <property type="entry name" value="NT_sf"/>
</dbReference>
<dbReference type="GO" id="GO:0005886">
    <property type="term" value="C:plasma membrane"/>
    <property type="evidence" value="ECO:0007669"/>
    <property type="project" value="TreeGrafter"/>
</dbReference>
<dbReference type="SMART" id="SM00471">
    <property type="entry name" value="HDc"/>
    <property type="match status" value="1"/>
</dbReference>
<accession>A0A1F5VHH0</accession>
<dbReference type="PANTHER" id="PTHR21262:SF31">
    <property type="entry name" value="GTP PYROPHOSPHOKINASE"/>
    <property type="match status" value="1"/>
</dbReference>
<dbReference type="Pfam" id="PF13291">
    <property type="entry name" value="ACT_4"/>
    <property type="match status" value="1"/>
</dbReference>
<dbReference type="STRING" id="1798325.A2834_02420"/>
<dbReference type="PROSITE" id="PS51671">
    <property type="entry name" value="ACT"/>
    <property type="match status" value="1"/>
</dbReference>
<dbReference type="EMBL" id="MFHD01000010">
    <property type="protein sequence ID" value="OGF62913.1"/>
    <property type="molecule type" value="Genomic_DNA"/>
</dbReference>
<comment type="similarity">
    <text evidence="1">Belongs to the relA/spoT family.</text>
</comment>
<protein>
    <recommendedName>
        <fullName evidence="6">GTP pyrophosphokinase</fullName>
    </recommendedName>
</protein>
<dbReference type="SUPFAM" id="SSF81301">
    <property type="entry name" value="Nucleotidyltransferase"/>
    <property type="match status" value="1"/>
</dbReference>
<gene>
    <name evidence="4" type="ORF">A2834_02420</name>
</gene>
<evidence type="ECO:0008006" key="6">
    <source>
        <dbReference type="Google" id="ProtNLM"/>
    </source>
</evidence>
<dbReference type="InterPro" id="IPR045865">
    <property type="entry name" value="ACT-like_dom_sf"/>
</dbReference>
<name>A0A1F5VHH0_9BACT</name>
<reference evidence="4 5" key="1">
    <citation type="journal article" date="2016" name="Nat. Commun.">
        <title>Thousands of microbial genomes shed light on interconnected biogeochemical processes in an aquifer system.</title>
        <authorList>
            <person name="Anantharaman K."/>
            <person name="Brown C.T."/>
            <person name="Hug L.A."/>
            <person name="Sharon I."/>
            <person name="Castelle C.J."/>
            <person name="Probst A.J."/>
            <person name="Thomas B.C."/>
            <person name="Singh A."/>
            <person name="Wilkins M.J."/>
            <person name="Karaoz U."/>
            <person name="Brodie E.L."/>
            <person name="Williams K.H."/>
            <person name="Hubbard S.S."/>
            <person name="Banfield J.F."/>
        </authorList>
    </citation>
    <scope>NUCLEOTIDE SEQUENCE [LARGE SCALE GENOMIC DNA]</scope>
</reference>
<proteinExistence type="inferred from homology"/>
<dbReference type="Gene3D" id="1.10.3210.10">
    <property type="entry name" value="Hypothetical protein af1432"/>
    <property type="match status" value="1"/>
</dbReference>
<dbReference type="PANTHER" id="PTHR21262">
    <property type="entry name" value="GUANOSINE-3',5'-BIS DIPHOSPHATE 3'-PYROPHOSPHOHYDROLASE"/>
    <property type="match status" value="1"/>
</dbReference>
<dbReference type="GO" id="GO:0015969">
    <property type="term" value="P:guanosine tetraphosphate metabolic process"/>
    <property type="evidence" value="ECO:0007669"/>
    <property type="project" value="InterPro"/>
</dbReference>
<dbReference type="InterPro" id="IPR004095">
    <property type="entry name" value="TGS"/>
</dbReference>
<dbReference type="Proteomes" id="UP000179251">
    <property type="component" value="Unassembled WGS sequence"/>
</dbReference>
<dbReference type="InterPro" id="IPR033655">
    <property type="entry name" value="TGS_RelA/SpoT"/>
</dbReference>
<dbReference type="CDD" id="cd01668">
    <property type="entry name" value="TGS_RSH"/>
    <property type="match status" value="1"/>
</dbReference>
<dbReference type="InterPro" id="IPR007685">
    <property type="entry name" value="RelA_SpoT"/>
</dbReference>
<dbReference type="Gene3D" id="3.30.460.10">
    <property type="entry name" value="Beta Polymerase, domain 2"/>
    <property type="match status" value="1"/>
</dbReference>
<dbReference type="SUPFAM" id="SSF55021">
    <property type="entry name" value="ACT-like"/>
    <property type="match status" value="1"/>
</dbReference>
<feature type="domain" description="ACT" evidence="2">
    <location>
        <begin position="495"/>
        <end position="569"/>
    </location>
</feature>
<comment type="function">
    <text evidence="1">In eubacteria ppGpp (guanosine 3'-diphosphate 5'-diphosphate) is a mediator of the stringent response that coordinates a variety of cellular activities in response to changes in nutritional abundance.</text>
</comment>
<dbReference type="Pfam" id="PF02824">
    <property type="entry name" value="TGS"/>
    <property type="match status" value="1"/>
</dbReference>
<evidence type="ECO:0000259" key="2">
    <source>
        <dbReference type="PROSITE" id="PS51671"/>
    </source>
</evidence>
<dbReference type="Gene3D" id="3.30.70.260">
    <property type="match status" value="1"/>
</dbReference>
<sequence length="575" mass="65985">MSWEEYEKKLRELGYKDEALKIIKPAFEFAERVHAEEKRESGEPYFTHPAAVSLKIAELKLDADTVAAALLHDVMENQGIKTEELKKRFGGEIAFLVEAVTKVERVQYKGIERAAESLRKMFLALAEDIRVVIIKLTDRIHNMETLSYLLQEKQKRIALETLELYAPLADRLGMWETKARLEDLAFPYVHPDEYKWLAGQIKHRREEREKYLERLKPIVELELKKENIQPVKIMYRAKHLFSIWKKLIKYEMNFDRILDLVAMRIILKNNEDCYRALGIIHQLWRPLPGRIKDYIALPKPNGYRSLHTTVFGPEKQKIDFQIRTDEMDKEAESGIAAHWFYESSGKQAKKLDDKRFAWVRQLKEWQKEHIGDSSADTLSALKIDFFKDRIFVLTPKGDVIDLPDGATPIDFAYHIHSDIGDSASGAKVNGKMVQFSHQLKSGDTVEILTQKNKKPTADWLDFAKTSLAKNRIRSFLRKEGIKEGTRAKGNKETLGAIITAKDRVGLLRDISSAFSNLKINITETKSGALSRDHHRIIISFQPKKSVPHSKILMALRQIKNVEAVVISAKGGSASG</sequence>
<evidence type="ECO:0000259" key="3">
    <source>
        <dbReference type="PROSITE" id="PS51880"/>
    </source>
</evidence>
<dbReference type="InterPro" id="IPR012676">
    <property type="entry name" value="TGS-like"/>
</dbReference>
<evidence type="ECO:0000313" key="4">
    <source>
        <dbReference type="EMBL" id="OGF62913.1"/>
    </source>
</evidence>
<dbReference type="Pfam" id="PF04607">
    <property type="entry name" value="RelA_SpoT"/>
    <property type="match status" value="1"/>
</dbReference>
<dbReference type="FunFam" id="1.10.3210.10:FF:000001">
    <property type="entry name" value="GTP pyrophosphokinase RelA"/>
    <property type="match status" value="1"/>
</dbReference>
<dbReference type="PROSITE" id="PS51880">
    <property type="entry name" value="TGS"/>
    <property type="match status" value="1"/>
</dbReference>
<dbReference type="InterPro" id="IPR012675">
    <property type="entry name" value="Beta-grasp_dom_sf"/>
</dbReference>
<dbReference type="InterPro" id="IPR002912">
    <property type="entry name" value="ACT_dom"/>
</dbReference>
<evidence type="ECO:0000313" key="5">
    <source>
        <dbReference type="Proteomes" id="UP000179251"/>
    </source>
</evidence>
<dbReference type="SMART" id="SM00954">
    <property type="entry name" value="RelA_SpoT"/>
    <property type="match status" value="1"/>
</dbReference>
<dbReference type="AlphaFoldDB" id="A0A1F5VHH0"/>
<dbReference type="NCBIfam" id="TIGR00691">
    <property type="entry name" value="spoT_relA"/>
    <property type="match status" value="1"/>
</dbReference>
<dbReference type="Gene3D" id="3.10.20.30">
    <property type="match status" value="1"/>
</dbReference>
<evidence type="ECO:0000256" key="1">
    <source>
        <dbReference type="RuleBase" id="RU003847"/>
    </source>
</evidence>
<organism evidence="4 5">
    <name type="scientific">Candidatus Giovannonibacteria bacterium RIFCSPHIGHO2_01_FULL_45_23</name>
    <dbReference type="NCBI Taxonomy" id="1798325"/>
    <lineage>
        <taxon>Bacteria</taxon>
        <taxon>Candidatus Giovannoniibacteriota</taxon>
    </lineage>
</organism>
<dbReference type="InterPro" id="IPR003607">
    <property type="entry name" value="HD/PDEase_dom"/>
</dbReference>
<dbReference type="InterPro" id="IPR004811">
    <property type="entry name" value="RelA/Spo_fam"/>
</dbReference>
<dbReference type="SUPFAM" id="SSF109604">
    <property type="entry name" value="HD-domain/PDEase-like"/>
    <property type="match status" value="1"/>
</dbReference>
<dbReference type="SUPFAM" id="SSF81271">
    <property type="entry name" value="TGS-like"/>
    <property type="match status" value="1"/>
</dbReference>
<feature type="domain" description="TGS" evidence="3">
    <location>
        <begin position="386"/>
        <end position="449"/>
    </location>
</feature>
<dbReference type="FunFam" id="3.30.460.10:FF:000001">
    <property type="entry name" value="GTP pyrophosphokinase RelA"/>
    <property type="match status" value="1"/>
</dbReference>
<dbReference type="Pfam" id="PF13328">
    <property type="entry name" value="HD_4"/>
    <property type="match status" value="1"/>
</dbReference>
<dbReference type="CDD" id="cd05399">
    <property type="entry name" value="NT_Rel-Spo_like"/>
    <property type="match status" value="1"/>
</dbReference>